<feature type="non-terminal residue" evidence="2">
    <location>
        <position position="492"/>
    </location>
</feature>
<dbReference type="EMBL" id="KN832874">
    <property type="protein sequence ID" value="KIN03146.1"/>
    <property type="molecule type" value="Genomic_DNA"/>
</dbReference>
<evidence type="ECO:0000313" key="3">
    <source>
        <dbReference type="Proteomes" id="UP000054321"/>
    </source>
</evidence>
<dbReference type="Proteomes" id="UP000054321">
    <property type="component" value="Unassembled WGS sequence"/>
</dbReference>
<sequence length="492" mass="56245">SNLCTRCSKIDLDALLSRPHKTKAGQPAKNLSPFPNWKIDSCALCSLLSSIMDLPYWPSGRKVPLRTFSSNRMEDKAWNSISTNLLQAGYSLRYIVSQPEGMEGPVRIIKDEIEKTDFETVKSWISLCQNKHTKICSIEDPSFVPGLKLIDCITSNIILAEDKPYVTLSYVWGSGSELSDNLNKLPETLPNTIKDAIIVTKNLGYRYLWVDRYCIDQKNKEELADQCGKMDLIYQNAELTIIAAVSKDPTYGLPGVSLRKRKAQHLTTCSKIGKHFLISTQTSLEGEVKETQWKTRAWTYQEALLSRRRLVFVEEQMYFECYGMYCYESVHFPLQTMHKKDMQGFKSVFCSKNLVGIFPKGVGITIIDIVQRIEEYSKLKLTNPSDILRGMLGIFNAFRRSRLGIYHCLGIPILPSIAQRAKPIEGWTPSMGFFFGLFWDLQERSERRNGFPSWSWTGWYGPVKWDWGYGETWPEVKIDPGVQLSVELIDGQ</sequence>
<dbReference type="PANTHER" id="PTHR33112:SF1">
    <property type="entry name" value="HETEROKARYON INCOMPATIBILITY DOMAIN-CONTAINING PROTEIN"/>
    <property type="match status" value="1"/>
</dbReference>
<evidence type="ECO:0000259" key="1">
    <source>
        <dbReference type="Pfam" id="PF06985"/>
    </source>
</evidence>
<accession>A0A0C3H4S2</accession>
<feature type="non-terminal residue" evidence="2">
    <location>
        <position position="1"/>
    </location>
</feature>
<feature type="domain" description="Heterokaryon incompatibility" evidence="1">
    <location>
        <begin position="165"/>
        <end position="302"/>
    </location>
</feature>
<organism evidence="2 3">
    <name type="scientific">Oidiodendron maius (strain Zn)</name>
    <dbReference type="NCBI Taxonomy" id="913774"/>
    <lineage>
        <taxon>Eukaryota</taxon>
        <taxon>Fungi</taxon>
        <taxon>Dikarya</taxon>
        <taxon>Ascomycota</taxon>
        <taxon>Pezizomycotina</taxon>
        <taxon>Leotiomycetes</taxon>
        <taxon>Leotiomycetes incertae sedis</taxon>
        <taxon>Myxotrichaceae</taxon>
        <taxon>Oidiodendron</taxon>
    </lineage>
</organism>
<name>A0A0C3H4S2_OIDMZ</name>
<reference evidence="2 3" key="1">
    <citation type="submission" date="2014-04" db="EMBL/GenBank/DDBJ databases">
        <authorList>
            <consortium name="DOE Joint Genome Institute"/>
            <person name="Kuo A."/>
            <person name="Martino E."/>
            <person name="Perotto S."/>
            <person name="Kohler A."/>
            <person name="Nagy L.G."/>
            <person name="Floudas D."/>
            <person name="Copeland A."/>
            <person name="Barry K.W."/>
            <person name="Cichocki N."/>
            <person name="Veneault-Fourrey C."/>
            <person name="LaButti K."/>
            <person name="Lindquist E.A."/>
            <person name="Lipzen A."/>
            <person name="Lundell T."/>
            <person name="Morin E."/>
            <person name="Murat C."/>
            <person name="Sun H."/>
            <person name="Tunlid A."/>
            <person name="Henrissat B."/>
            <person name="Grigoriev I.V."/>
            <person name="Hibbett D.S."/>
            <person name="Martin F."/>
            <person name="Nordberg H.P."/>
            <person name="Cantor M.N."/>
            <person name="Hua S.X."/>
        </authorList>
    </citation>
    <scope>NUCLEOTIDE SEQUENCE [LARGE SCALE GENOMIC DNA]</scope>
    <source>
        <strain evidence="2 3">Zn</strain>
    </source>
</reference>
<dbReference type="AlphaFoldDB" id="A0A0C3H4S2"/>
<gene>
    <name evidence="2" type="ORF">OIDMADRAFT_69243</name>
</gene>
<dbReference type="InterPro" id="IPR010730">
    <property type="entry name" value="HET"/>
</dbReference>
<dbReference type="PANTHER" id="PTHR33112">
    <property type="entry name" value="DOMAIN PROTEIN, PUTATIVE-RELATED"/>
    <property type="match status" value="1"/>
</dbReference>
<dbReference type="HOGENOM" id="CLU_002639_4_5_1"/>
<protein>
    <recommendedName>
        <fullName evidence="1">Heterokaryon incompatibility domain-containing protein</fullName>
    </recommendedName>
</protein>
<reference evidence="3" key="2">
    <citation type="submission" date="2015-01" db="EMBL/GenBank/DDBJ databases">
        <title>Evolutionary Origins and Diversification of the Mycorrhizal Mutualists.</title>
        <authorList>
            <consortium name="DOE Joint Genome Institute"/>
            <consortium name="Mycorrhizal Genomics Consortium"/>
            <person name="Kohler A."/>
            <person name="Kuo A."/>
            <person name="Nagy L.G."/>
            <person name="Floudas D."/>
            <person name="Copeland A."/>
            <person name="Barry K.W."/>
            <person name="Cichocki N."/>
            <person name="Veneault-Fourrey C."/>
            <person name="LaButti K."/>
            <person name="Lindquist E.A."/>
            <person name="Lipzen A."/>
            <person name="Lundell T."/>
            <person name="Morin E."/>
            <person name="Murat C."/>
            <person name="Riley R."/>
            <person name="Ohm R."/>
            <person name="Sun H."/>
            <person name="Tunlid A."/>
            <person name="Henrissat B."/>
            <person name="Grigoriev I.V."/>
            <person name="Hibbett D.S."/>
            <person name="Martin F."/>
        </authorList>
    </citation>
    <scope>NUCLEOTIDE SEQUENCE [LARGE SCALE GENOMIC DNA]</scope>
    <source>
        <strain evidence="3">Zn</strain>
    </source>
</reference>
<evidence type="ECO:0000313" key="2">
    <source>
        <dbReference type="EMBL" id="KIN03146.1"/>
    </source>
</evidence>
<dbReference type="InParanoid" id="A0A0C3H4S2"/>
<dbReference type="Pfam" id="PF06985">
    <property type="entry name" value="HET"/>
    <property type="match status" value="1"/>
</dbReference>
<keyword evidence="3" id="KW-1185">Reference proteome</keyword>
<dbReference type="STRING" id="913774.A0A0C3H4S2"/>
<proteinExistence type="predicted"/>
<dbReference type="OrthoDB" id="5428863at2759"/>